<accession>A0A2G8L750</accession>
<evidence type="ECO:0000256" key="2">
    <source>
        <dbReference type="ARBA" id="ARBA00023157"/>
    </source>
</evidence>
<dbReference type="Proteomes" id="UP000230750">
    <property type="component" value="Unassembled WGS sequence"/>
</dbReference>
<keyword evidence="2" id="KW-1015">Disulfide bond</keyword>
<dbReference type="CDD" id="cd00087">
    <property type="entry name" value="FReD"/>
    <property type="match status" value="1"/>
</dbReference>
<feature type="domain" description="Fibrinogen C-terminal" evidence="3">
    <location>
        <begin position="281"/>
        <end position="519"/>
    </location>
</feature>
<reference evidence="4 5" key="1">
    <citation type="journal article" date="2017" name="PLoS Biol.">
        <title>The sea cucumber genome provides insights into morphological evolution and visceral regeneration.</title>
        <authorList>
            <person name="Zhang X."/>
            <person name="Sun L."/>
            <person name="Yuan J."/>
            <person name="Sun Y."/>
            <person name="Gao Y."/>
            <person name="Zhang L."/>
            <person name="Li S."/>
            <person name="Dai H."/>
            <person name="Hamel J.F."/>
            <person name="Liu C."/>
            <person name="Yu Y."/>
            <person name="Liu S."/>
            <person name="Lin W."/>
            <person name="Guo K."/>
            <person name="Jin S."/>
            <person name="Xu P."/>
            <person name="Storey K.B."/>
            <person name="Huan P."/>
            <person name="Zhang T."/>
            <person name="Zhou Y."/>
            <person name="Zhang J."/>
            <person name="Lin C."/>
            <person name="Li X."/>
            <person name="Xing L."/>
            <person name="Huo D."/>
            <person name="Sun M."/>
            <person name="Wang L."/>
            <person name="Mercier A."/>
            <person name="Li F."/>
            <person name="Yang H."/>
            <person name="Xiang J."/>
        </authorList>
    </citation>
    <scope>NUCLEOTIDE SEQUENCE [LARGE SCALE GENOMIC DNA]</scope>
    <source>
        <strain evidence="4">Shaxun</strain>
        <tissue evidence="4">Muscle</tissue>
    </source>
</reference>
<evidence type="ECO:0000313" key="5">
    <source>
        <dbReference type="Proteomes" id="UP000230750"/>
    </source>
</evidence>
<dbReference type="InterPro" id="IPR024731">
    <property type="entry name" value="NELL2-like_EGF"/>
</dbReference>
<dbReference type="PROSITE" id="PS51406">
    <property type="entry name" value="FIBRINOGEN_C_2"/>
    <property type="match status" value="2"/>
</dbReference>
<evidence type="ECO:0000259" key="3">
    <source>
        <dbReference type="PROSITE" id="PS51406"/>
    </source>
</evidence>
<keyword evidence="1" id="KW-0245">EGF-like domain</keyword>
<dbReference type="Gene3D" id="3.90.215.10">
    <property type="entry name" value="Gamma Fibrinogen, chain A, domain 1"/>
    <property type="match status" value="2"/>
</dbReference>
<protein>
    <submittedName>
        <fullName evidence="4">Putative ryncolin-1-like</fullName>
    </submittedName>
</protein>
<dbReference type="Pfam" id="PF00147">
    <property type="entry name" value="Fibrinogen_C"/>
    <property type="match status" value="2"/>
</dbReference>
<dbReference type="InterPro" id="IPR014716">
    <property type="entry name" value="Fibrinogen_a/b/g_C_1"/>
</dbReference>
<dbReference type="Gene3D" id="2.10.25.10">
    <property type="entry name" value="Laminin"/>
    <property type="match status" value="1"/>
</dbReference>
<dbReference type="PANTHER" id="PTHR19143:SF458">
    <property type="entry name" value="FIBRINOGEN C-TERMINAL DOMAIN-CONTAINING PROTEIN-RELATED"/>
    <property type="match status" value="1"/>
</dbReference>
<dbReference type="PROSITE" id="PS01186">
    <property type="entry name" value="EGF_2"/>
    <property type="match status" value="1"/>
</dbReference>
<dbReference type="PANTHER" id="PTHR19143">
    <property type="entry name" value="FIBRINOGEN/TENASCIN/ANGIOPOEITIN"/>
    <property type="match status" value="1"/>
</dbReference>
<evidence type="ECO:0000256" key="1">
    <source>
        <dbReference type="ARBA" id="ARBA00022536"/>
    </source>
</evidence>
<dbReference type="Pfam" id="PF12947">
    <property type="entry name" value="EGF_3"/>
    <property type="match status" value="1"/>
</dbReference>
<comment type="caution">
    <text evidence="4">The sequence shown here is derived from an EMBL/GenBank/DDBJ whole genome shotgun (WGS) entry which is preliminary data.</text>
</comment>
<dbReference type="EMBL" id="MRZV01000193">
    <property type="protein sequence ID" value="PIK55960.1"/>
    <property type="molecule type" value="Genomic_DNA"/>
</dbReference>
<dbReference type="InterPro" id="IPR036056">
    <property type="entry name" value="Fibrinogen-like_C"/>
</dbReference>
<dbReference type="AlphaFoldDB" id="A0A2G8L750"/>
<evidence type="ECO:0000313" key="4">
    <source>
        <dbReference type="EMBL" id="PIK55960.1"/>
    </source>
</evidence>
<dbReference type="InterPro" id="IPR002181">
    <property type="entry name" value="Fibrinogen_a/b/g_C_dom"/>
</dbReference>
<sequence>MKCSVCMIRSSYFLFQSTEYPKDCQEIISTCSNTLNESGVYEIKPDGFPEPFEVYCDNDLGSDGWTVVQRRTNGFINFNRNWDDYKHGFGFLASEFWLGNEKIAHLTNQKKYQLRMDFTNALGHSYHVTFDDFRIADEWSQYYIQGLGDEGGNADSFIEWCPLNMSFSNSTCERRCTEPNTCITLASVESGRCICTDGYMIQGEDCLPQSQCGCFVQEKGSVLNDGESFVNSDCTSRVNCSDNRLIHEDDYQCSDDAMCQERDGLRRCICNNRFEGDGITCIRKEPRKDCYEIYITDGVHTDGVYTIYPTGWEDSGFQVYCEMSTDGGGWTVLQRRSSGSVNFYRGWNEYRDGFESPSGDHWLGNDKIHDLSVQKTYQLKVDMTDSAGSQYYALYSTFSIGDEDDKYTLSLGSFSGNTGYNSMNWNNGDPFSTPDRDNDARMVSTVAEKLRGAWWYPSRYYYPANYCYYFSESGSYYFCSYSSLNGDYQYSDYRGIFWYNPSMSHCGITDTNMRIRPVG</sequence>
<dbReference type="NCBIfam" id="NF040941">
    <property type="entry name" value="GGGWT_bact"/>
    <property type="match status" value="1"/>
</dbReference>
<name>A0A2G8L750_STIJA</name>
<organism evidence="4 5">
    <name type="scientific">Stichopus japonicus</name>
    <name type="common">Sea cucumber</name>
    <dbReference type="NCBI Taxonomy" id="307972"/>
    <lineage>
        <taxon>Eukaryota</taxon>
        <taxon>Metazoa</taxon>
        <taxon>Echinodermata</taxon>
        <taxon>Eleutherozoa</taxon>
        <taxon>Echinozoa</taxon>
        <taxon>Holothuroidea</taxon>
        <taxon>Aspidochirotacea</taxon>
        <taxon>Aspidochirotida</taxon>
        <taxon>Stichopodidae</taxon>
        <taxon>Apostichopus</taxon>
    </lineage>
</organism>
<dbReference type="SMART" id="SM00186">
    <property type="entry name" value="FBG"/>
    <property type="match status" value="2"/>
</dbReference>
<dbReference type="SUPFAM" id="SSF56496">
    <property type="entry name" value="Fibrinogen C-terminal domain-like"/>
    <property type="match status" value="2"/>
</dbReference>
<dbReference type="InterPro" id="IPR050373">
    <property type="entry name" value="Fibrinogen_C-term_domain"/>
</dbReference>
<keyword evidence="5" id="KW-1185">Reference proteome</keyword>
<feature type="domain" description="Fibrinogen C-terminal" evidence="3">
    <location>
        <begin position="15"/>
        <end position="182"/>
    </location>
</feature>
<proteinExistence type="predicted"/>
<gene>
    <name evidence="4" type="ORF">BSL78_07108</name>
</gene>
<dbReference type="GO" id="GO:0005615">
    <property type="term" value="C:extracellular space"/>
    <property type="evidence" value="ECO:0007669"/>
    <property type="project" value="TreeGrafter"/>
</dbReference>
<dbReference type="InterPro" id="IPR000742">
    <property type="entry name" value="EGF"/>
</dbReference>
<dbReference type="OrthoDB" id="6364687at2759"/>